<evidence type="ECO:0000256" key="1">
    <source>
        <dbReference type="SAM" id="Phobius"/>
    </source>
</evidence>
<protein>
    <submittedName>
        <fullName evidence="3">Uncharacterized protein</fullName>
    </submittedName>
</protein>
<gene>
    <name evidence="3" type="ORF">GSLYS_00002707001</name>
</gene>
<feature type="transmembrane region" description="Helical" evidence="1">
    <location>
        <begin position="192"/>
        <end position="215"/>
    </location>
</feature>
<dbReference type="AlphaFoldDB" id="A0AAV2H4E4"/>
<keyword evidence="1" id="KW-0812">Transmembrane</keyword>
<feature type="signal peptide" evidence="2">
    <location>
        <begin position="1"/>
        <end position="26"/>
    </location>
</feature>
<evidence type="ECO:0000313" key="4">
    <source>
        <dbReference type="Proteomes" id="UP001497497"/>
    </source>
</evidence>
<evidence type="ECO:0000313" key="3">
    <source>
        <dbReference type="EMBL" id="CAL1528537.1"/>
    </source>
</evidence>
<evidence type="ECO:0000256" key="2">
    <source>
        <dbReference type="SAM" id="SignalP"/>
    </source>
</evidence>
<sequence>MCCRVKAGMLLAAVVLLTLSIVSVNCQLSLLTFKFTHKDAKTKSEGTTEMKLDDTNMNLVQNKVCFVAEPHRFIVRINPVLDTMEIIPRSIALQNNTDGVRSCLPNKMAVTCSASMCLDVSECTVNAMVSCEEDSDLTSWETTQMMEISLRPASGGLIMTACLERCDDSVKAGPSDSDASDQGSDDHGLSRVATGLIIAGAILVGALMVIGMVVWKIRDSNSQMHPRNCHKLTCAK</sequence>
<keyword evidence="2" id="KW-0732">Signal</keyword>
<keyword evidence="1" id="KW-0472">Membrane</keyword>
<dbReference type="EMBL" id="CAXITT010000034">
    <property type="protein sequence ID" value="CAL1528537.1"/>
    <property type="molecule type" value="Genomic_DNA"/>
</dbReference>
<proteinExistence type="predicted"/>
<keyword evidence="1" id="KW-1133">Transmembrane helix</keyword>
<accession>A0AAV2H4E4</accession>
<organism evidence="3 4">
    <name type="scientific">Lymnaea stagnalis</name>
    <name type="common">Great pond snail</name>
    <name type="synonym">Helix stagnalis</name>
    <dbReference type="NCBI Taxonomy" id="6523"/>
    <lineage>
        <taxon>Eukaryota</taxon>
        <taxon>Metazoa</taxon>
        <taxon>Spiralia</taxon>
        <taxon>Lophotrochozoa</taxon>
        <taxon>Mollusca</taxon>
        <taxon>Gastropoda</taxon>
        <taxon>Heterobranchia</taxon>
        <taxon>Euthyneura</taxon>
        <taxon>Panpulmonata</taxon>
        <taxon>Hygrophila</taxon>
        <taxon>Lymnaeoidea</taxon>
        <taxon>Lymnaeidae</taxon>
        <taxon>Lymnaea</taxon>
    </lineage>
</organism>
<keyword evidence="4" id="KW-1185">Reference proteome</keyword>
<feature type="chain" id="PRO_5043685205" evidence="2">
    <location>
        <begin position="27"/>
        <end position="236"/>
    </location>
</feature>
<name>A0AAV2H4E4_LYMST</name>
<comment type="caution">
    <text evidence="3">The sequence shown here is derived from an EMBL/GenBank/DDBJ whole genome shotgun (WGS) entry which is preliminary data.</text>
</comment>
<dbReference type="Proteomes" id="UP001497497">
    <property type="component" value="Unassembled WGS sequence"/>
</dbReference>
<reference evidence="3 4" key="1">
    <citation type="submission" date="2024-04" db="EMBL/GenBank/DDBJ databases">
        <authorList>
            <consortium name="Genoscope - CEA"/>
            <person name="William W."/>
        </authorList>
    </citation>
    <scope>NUCLEOTIDE SEQUENCE [LARGE SCALE GENOMIC DNA]</scope>
</reference>